<dbReference type="GO" id="GO:1990351">
    <property type="term" value="C:transporter complex"/>
    <property type="evidence" value="ECO:0007669"/>
    <property type="project" value="TreeGrafter"/>
</dbReference>
<comment type="subunit">
    <text evidence="1">Component of the lipopolysaccharide transport and assembly complex. Interacts with LptE and LptA.</text>
</comment>
<protein>
    <recommendedName>
        <fullName evidence="1">LPS-assembly protein LptD</fullName>
    </recommendedName>
</protein>
<dbReference type="PANTHER" id="PTHR30189">
    <property type="entry name" value="LPS-ASSEMBLY PROTEIN"/>
    <property type="match status" value="1"/>
</dbReference>
<comment type="function">
    <text evidence="1">Together with LptE, is involved in the assembly of lipopolysaccharide (LPS) at the surface of the outer membrane.</text>
</comment>
<proteinExistence type="inferred from homology"/>
<evidence type="ECO:0000313" key="4">
    <source>
        <dbReference type="Proteomes" id="UP000278006"/>
    </source>
</evidence>
<dbReference type="Proteomes" id="UP000278006">
    <property type="component" value="Unassembled WGS sequence"/>
</dbReference>
<dbReference type="GO" id="GO:0009279">
    <property type="term" value="C:cell outer membrane"/>
    <property type="evidence" value="ECO:0007669"/>
    <property type="project" value="UniProtKB-SubCell"/>
</dbReference>
<sequence>MLREELPEGEQAQRPVYLSGDALEGQQDSHVRIDGDAELRRGDTVIRADHMEYRPAEREARAEGNVHINKAGDVYQGRELQINVDSYQGHFDDVRYRFHANQAHGEASRIDFLSRDEYLVHAADYTTCQRAEHDPDWQPAWQIRARELHLDRLEDVGLAKGAVLEFMGVPLLAAPYLSFPLSDRRKSGFLPPTVGIDSVSGFEYEQPYYWNIAPNMDATLTTGLMLRRGVNFAGELRYLQPDFSGELAGRWMPDDSLRDDARWSLAARHRQAIDSTALGPMKLEANLNRVSDSNYWRDFSYDFGALTPRLLPSDLLLTGGQGDWRWQMRSLKWQTLQDTDSVIVPPYDVLPQMKLRYQPGLLAGGVDVDLEFDATRFQADRRFRSSLNDGDRFYMLARASRPFAGPQGFLTPSLQLHASHYRFERSALSGGERSHSRVVPTYSLDSGLVFEREAQYRGRGLLQTLEPRLLYTYTPYRDQSMLPMYDTAEMDFNFASIFSPNSYVGQDRIADNNLLTLGLTSRLLAQDSGTELARASIAQRYRFSNQRVTSPGVSPVQERWSDILLGGAVNWTSRWGTEGVLQYNFKERESIRYTLTGFYRPGEFRVLSAGYRMKRDSSKQAELGWQWPLADFGRLWGADDGAASPGAQRRDGRWYTVGRLNYSMRDKKLVDTTVGLEYDGCCWVGRVVLERLQNSFNSSSTRVMFQLELVGLSRINIGSNPLSSLRDNVPHYQVLREESAQPSSRFSQYD</sequence>
<dbReference type="AlphaFoldDB" id="A0A3M6QV70"/>
<dbReference type="InterPro" id="IPR007543">
    <property type="entry name" value="LptD_C"/>
</dbReference>
<gene>
    <name evidence="1" type="primary">lptD</name>
    <name evidence="3" type="ORF">D8I35_09180</name>
</gene>
<evidence type="ECO:0000259" key="2">
    <source>
        <dbReference type="Pfam" id="PF04453"/>
    </source>
</evidence>
<comment type="similarity">
    <text evidence="1">Belongs to the LptD family.</text>
</comment>
<accession>A0A3M6QV70</accession>
<organism evidence="3 4">
    <name type="scientific">Corticibacter populi</name>
    <dbReference type="NCBI Taxonomy" id="1550736"/>
    <lineage>
        <taxon>Bacteria</taxon>
        <taxon>Pseudomonadati</taxon>
        <taxon>Pseudomonadota</taxon>
        <taxon>Betaproteobacteria</taxon>
        <taxon>Burkholderiales</taxon>
        <taxon>Comamonadaceae</taxon>
        <taxon>Corticibacter</taxon>
    </lineage>
</organism>
<dbReference type="InterPro" id="IPR020889">
    <property type="entry name" value="LipoPS_assembly_LptD"/>
</dbReference>
<dbReference type="OrthoDB" id="9760225at2"/>
<keyword evidence="1" id="KW-0732">Signal</keyword>
<reference evidence="3 4" key="1">
    <citation type="submission" date="2018-10" db="EMBL/GenBank/DDBJ databases">
        <title>Draft genome of Cortibacter populi DSM10536.</title>
        <authorList>
            <person name="Bernier A.-M."/>
            <person name="Bernard K."/>
        </authorList>
    </citation>
    <scope>NUCLEOTIDE SEQUENCE [LARGE SCALE GENOMIC DNA]</scope>
    <source>
        <strain evidence="3 4">DSM 105136</strain>
    </source>
</reference>
<comment type="caution">
    <text evidence="3">The sequence shown here is derived from an EMBL/GenBank/DDBJ whole genome shotgun (WGS) entry which is preliminary data.</text>
</comment>
<keyword evidence="1" id="KW-0998">Cell outer membrane</keyword>
<evidence type="ECO:0000256" key="1">
    <source>
        <dbReference type="HAMAP-Rule" id="MF_01411"/>
    </source>
</evidence>
<dbReference type="Pfam" id="PF04453">
    <property type="entry name" value="LptD"/>
    <property type="match status" value="1"/>
</dbReference>
<feature type="domain" description="LptD C-terminal" evidence="2">
    <location>
        <begin position="262"/>
        <end position="629"/>
    </location>
</feature>
<dbReference type="PANTHER" id="PTHR30189:SF1">
    <property type="entry name" value="LPS-ASSEMBLY PROTEIN LPTD"/>
    <property type="match status" value="1"/>
</dbReference>
<dbReference type="InterPro" id="IPR050218">
    <property type="entry name" value="LptD"/>
</dbReference>
<comment type="caution">
    <text evidence="1">Lacks conserved residue(s) required for the propagation of feature annotation.</text>
</comment>
<evidence type="ECO:0000313" key="3">
    <source>
        <dbReference type="EMBL" id="RMX06924.1"/>
    </source>
</evidence>
<dbReference type="GO" id="GO:0015920">
    <property type="term" value="P:lipopolysaccharide transport"/>
    <property type="evidence" value="ECO:0007669"/>
    <property type="project" value="InterPro"/>
</dbReference>
<name>A0A3M6QV70_9BURK</name>
<dbReference type="GO" id="GO:0043165">
    <property type="term" value="P:Gram-negative-bacterium-type cell outer membrane assembly"/>
    <property type="evidence" value="ECO:0007669"/>
    <property type="project" value="UniProtKB-UniRule"/>
</dbReference>
<dbReference type="HAMAP" id="MF_01411">
    <property type="entry name" value="LPS_assembly_LptD"/>
    <property type="match status" value="1"/>
</dbReference>
<comment type="subcellular location">
    <subcellularLocation>
        <location evidence="1">Cell outer membrane</location>
    </subcellularLocation>
</comment>
<dbReference type="EMBL" id="RDQO01000002">
    <property type="protein sequence ID" value="RMX06924.1"/>
    <property type="molecule type" value="Genomic_DNA"/>
</dbReference>
<keyword evidence="1" id="KW-0472">Membrane</keyword>
<keyword evidence="4" id="KW-1185">Reference proteome</keyword>